<feature type="region of interest" description="Disordered" evidence="9">
    <location>
        <begin position="652"/>
        <end position="671"/>
    </location>
</feature>
<feature type="binding site" evidence="7">
    <location>
        <position position="497"/>
    </location>
    <ligand>
        <name>deamido-NAD(+)</name>
        <dbReference type="ChEBI" id="CHEBI:58437"/>
        <note>ligand shared between two neighboring subunits</note>
    </ligand>
</feature>
<evidence type="ECO:0000256" key="2">
    <source>
        <dbReference type="ARBA" id="ARBA00007145"/>
    </source>
</evidence>
<keyword evidence="12" id="KW-1185">Reference proteome</keyword>
<sequence>MTEAKTPCPAAGNFFNLYHQGLVRVAVCVPEVIVADPVANARASLRLARQAAHQGALVALFPELGLSAYSNEDLFQQQALLDASLAALEDVRAASRDLATLLAVGLPLAVDGRLFNTAVLVHQGRLLGAVPKSFLPNFREFYEKRQFSPAREALSREIRLLGETVPFGNDLLFEARDLPGCVLHLELCEDLWTPIPPSTHAALAGATLLLNLSASNITIGKAAERNALCAAQSSKCLAAYLYSAAGPGESSTDLAWDGQAVIYENGQLLAESERFAPGEQMILADIDLDLLIAERRRRTSFADAAATEVERLRGLRRIGFTPELPGGDLGLKRRIERFPFVPADSRARDADCYETYNIQVQALTKRLTAAGIEQLVIGVSGGLDSTQALLVAARTMDRLGLPRTHVLAYTLPGFATSEATRANAWALMRALGVTAAEIDIRPSCLQMLQDIGHPFANGQPVHDVTFENVQAGERSSHLFRLANHHRALVLGTGDLSEIALGWSTYGVGDQMSHYNVNASVSKTLIQYLIRWLIAGDQFDDATKAVLLRILQTEISPELVPPDAQGHIQRSEDIIGPYELQDFNLYYISRYGLRPSKVAFLAWHAWHDRNREPWPEGMSAEERHQYDLSSIRRWLEVFVRRFFGSSQFKRSCMPNGPKVSSGGSLSPRGDWRAPSDAVAEVWLDDLRQQIPESPALGSHQS</sequence>
<dbReference type="SUPFAM" id="SSF56317">
    <property type="entry name" value="Carbon-nitrogen hydrolase"/>
    <property type="match status" value="1"/>
</dbReference>
<dbReference type="InterPro" id="IPR014729">
    <property type="entry name" value="Rossmann-like_a/b/a_fold"/>
</dbReference>
<feature type="binding site" evidence="7">
    <location>
        <position position="221"/>
    </location>
    <ligand>
        <name>L-glutamine</name>
        <dbReference type="ChEBI" id="CHEBI:58359"/>
    </ligand>
</feature>
<dbReference type="Proteomes" id="UP001432180">
    <property type="component" value="Chromosome"/>
</dbReference>
<evidence type="ECO:0000313" key="11">
    <source>
        <dbReference type="EMBL" id="WPL18645.1"/>
    </source>
</evidence>
<dbReference type="Pfam" id="PF02540">
    <property type="entry name" value="NAD_synthase"/>
    <property type="match status" value="1"/>
</dbReference>
<comment type="similarity">
    <text evidence="2 7 8">In the C-terminal section; belongs to the NAD synthetase family.</text>
</comment>
<dbReference type="NCBIfam" id="NF002730">
    <property type="entry name" value="PRK02628.1"/>
    <property type="match status" value="1"/>
</dbReference>
<feature type="active site" description="Nucleophile; for glutaminase activity" evidence="7">
    <location>
        <position position="188"/>
    </location>
</feature>
<evidence type="ECO:0000313" key="12">
    <source>
        <dbReference type="Proteomes" id="UP001432180"/>
    </source>
</evidence>
<dbReference type="CDD" id="cd00553">
    <property type="entry name" value="NAD_synthase"/>
    <property type="match status" value="1"/>
</dbReference>
<protein>
    <recommendedName>
        <fullName evidence="7 8">Glutamine-dependent NAD(+) synthetase</fullName>
        <ecNumber evidence="7 8">6.3.5.1</ecNumber>
    </recommendedName>
    <alternativeName>
        <fullName evidence="7 8">NAD(+) synthase [glutamine-hydrolyzing]</fullName>
    </alternativeName>
</protein>
<evidence type="ECO:0000256" key="6">
    <source>
        <dbReference type="ARBA" id="ARBA00023027"/>
    </source>
</evidence>
<dbReference type="HAMAP" id="MF_02090">
    <property type="entry name" value="NadE_glutamine_dep"/>
    <property type="match status" value="1"/>
</dbReference>
<dbReference type="Gene3D" id="3.60.110.10">
    <property type="entry name" value="Carbon-nitrogen hydrolase"/>
    <property type="match status" value="1"/>
</dbReference>
<dbReference type="InterPro" id="IPR014445">
    <property type="entry name" value="Gln-dep_NAD_synthase"/>
</dbReference>
<keyword evidence="4 7" id="KW-0547">Nucleotide-binding</keyword>
<keyword evidence="5 7" id="KW-0067">ATP-binding</keyword>
<evidence type="ECO:0000259" key="10">
    <source>
        <dbReference type="PROSITE" id="PS50263"/>
    </source>
</evidence>
<feature type="active site" description="Proton acceptor; for glutaminase activity" evidence="7">
    <location>
        <position position="63"/>
    </location>
</feature>
<evidence type="ECO:0000256" key="4">
    <source>
        <dbReference type="ARBA" id="ARBA00022741"/>
    </source>
</evidence>
<dbReference type="SUPFAM" id="SSF52402">
    <property type="entry name" value="Adenine nucleotide alpha hydrolases-like"/>
    <property type="match status" value="1"/>
</dbReference>
<dbReference type="PROSITE" id="PS50263">
    <property type="entry name" value="CN_HYDROLASE"/>
    <property type="match status" value="1"/>
</dbReference>
<gene>
    <name evidence="7 11" type="primary">nadE</name>
    <name evidence="11" type="ORF">Thiowin_03725</name>
</gene>
<proteinExistence type="inferred from homology"/>
<comment type="pathway">
    <text evidence="1 7 8">Cofactor biosynthesis; NAD(+) biosynthesis; NAD(+) from deamido-NAD(+) (L-Gln route): step 1/1.</text>
</comment>
<dbReference type="RefSeq" id="WP_328984396.1">
    <property type="nucleotide sequence ID" value="NZ_CP121472.1"/>
</dbReference>
<evidence type="ECO:0000256" key="1">
    <source>
        <dbReference type="ARBA" id="ARBA00005188"/>
    </source>
</evidence>
<dbReference type="InterPro" id="IPR036526">
    <property type="entry name" value="C-N_Hydrolase_sf"/>
</dbReference>
<reference evidence="11 12" key="1">
    <citation type="journal article" date="2023" name="Microorganisms">
        <title>Thiorhodovibrio frisius and Trv. litoralis spp. nov., Two Novel Members from a Clade of Fastidious Purple Sulfur Bacteria That Exhibit Unique Red-Shifted Light-Harvesting Capabilities.</title>
        <authorList>
            <person name="Methner A."/>
            <person name="Kuzyk S.B."/>
            <person name="Petersen J."/>
            <person name="Bauer S."/>
            <person name="Brinkmann H."/>
            <person name="Sichau K."/>
            <person name="Wanner G."/>
            <person name="Wolf J."/>
            <person name="Neumann-Schaal M."/>
            <person name="Henke P."/>
            <person name="Tank M."/>
            <person name="Sproer C."/>
            <person name="Bunk B."/>
            <person name="Overmann J."/>
        </authorList>
    </citation>
    <scope>NUCLEOTIDE SEQUENCE [LARGE SCALE GENOMIC DNA]</scope>
    <source>
        <strain evidence="11 12">DSM 6702</strain>
    </source>
</reference>
<accession>A0ABZ0SDI9</accession>
<comment type="function">
    <text evidence="7">Catalyzes the ATP-dependent amidation of deamido-NAD to form NAD. Uses L-glutamine as a nitrogen source.</text>
</comment>
<dbReference type="InterPro" id="IPR003694">
    <property type="entry name" value="NAD_synthase"/>
</dbReference>
<evidence type="ECO:0000256" key="5">
    <source>
        <dbReference type="ARBA" id="ARBA00022840"/>
    </source>
</evidence>
<feature type="binding site" evidence="7">
    <location>
        <position position="215"/>
    </location>
    <ligand>
        <name>L-glutamine</name>
        <dbReference type="ChEBI" id="CHEBI:58359"/>
    </ligand>
</feature>
<feature type="binding site" evidence="7">
    <location>
        <position position="468"/>
    </location>
    <ligand>
        <name>deamido-NAD(+)</name>
        <dbReference type="ChEBI" id="CHEBI:58437"/>
        <note>ligand shared between two neighboring subunits</note>
    </ligand>
</feature>
<dbReference type="EMBL" id="CP121472">
    <property type="protein sequence ID" value="WPL18645.1"/>
    <property type="molecule type" value="Genomic_DNA"/>
</dbReference>
<dbReference type="PIRSF" id="PIRSF006630">
    <property type="entry name" value="NADS_GAT"/>
    <property type="match status" value="1"/>
</dbReference>
<evidence type="ECO:0000256" key="7">
    <source>
        <dbReference type="HAMAP-Rule" id="MF_02090"/>
    </source>
</evidence>
<feature type="binding site" evidence="7">
    <location>
        <begin position="502"/>
        <end position="505"/>
    </location>
    <ligand>
        <name>deamido-NAD(+)</name>
        <dbReference type="ChEBI" id="CHEBI:58437"/>
        <note>ligand shared between two neighboring subunits</note>
    </ligand>
</feature>
<feature type="domain" description="CN hydrolase" evidence="10">
    <location>
        <begin position="23"/>
        <end position="288"/>
    </location>
</feature>
<dbReference type="PANTHER" id="PTHR23090">
    <property type="entry name" value="NH 3 /GLUTAMINE-DEPENDENT NAD + SYNTHETASE"/>
    <property type="match status" value="1"/>
</dbReference>
<dbReference type="Pfam" id="PF00795">
    <property type="entry name" value="CN_hydrolase"/>
    <property type="match status" value="1"/>
</dbReference>
<evidence type="ECO:0000256" key="8">
    <source>
        <dbReference type="PIRNR" id="PIRNR006630"/>
    </source>
</evidence>
<feature type="binding site" evidence="7">
    <location>
        <position position="492"/>
    </location>
    <ligand>
        <name>ATP</name>
        <dbReference type="ChEBI" id="CHEBI:30616"/>
    </ligand>
</feature>
<feature type="active site" description="For glutaminase activity" evidence="7">
    <location>
        <position position="132"/>
    </location>
</feature>
<dbReference type="InterPro" id="IPR003010">
    <property type="entry name" value="C-N_Hydrolase"/>
</dbReference>
<dbReference type="InterPro" id="IPR041856">
    <property type="entry name" value="NAD+_synth_C"/>
</dbReference>
<dbReference type="PANTHER" id="PTHR23090:SF9">
    <property type="entry name" value="GLUTAMINE-DEPENDENT NAD(+) SYNTHETASE"/>
    <property type="match status" value="1"/>
</dbReference>
<comment type="caution">
    <text evidence="7">Lacks conserved residue(s) required for the propagation of feature annotation.</text>
</comment>
<dbReference type="Gene3D" id="1.10.10.1140">
    <property type="entry name" value="Glutamine-dependent NAD+ synthetase, C-terminal domain"/>
    <property type="match status" value="1"/>
</dbReference>
<dbReference type="InterPro" id="IPR022310">
    <property type="entry name" value="NAD/GMP_synthase"/>
</dbReference>
<comment type="catalytic activity">
    <reaction evidence="7 8">
        <text>deamido-NAD(+) + L-glutamine + ATP + H2O = L-glutamate + AMP + diphosphate + NAD(+) + H(+)</text>
        <dbReference type="Rhea" id="RHEA:24384"/>
        <dbReference type="ChEBI" id="CHEBI:15377"/>
        <dbReference type="ChEBI" id="CHEBI:15378"/>
        <dbReference type="ChEBI" id="CHEBI:29985"/>
        <dbReference type="ChEBI" id="CHEBI:30616"/>
        <dbReference type="ChEBI" id="CHEBI:33019"/>
        <dbReference type="ChEBI" id="CHEBI:57540"/>
        <dbReference type="ChEBI" id="CHEBI:58359"/>
        <dbReference type="ChEBI" id="CHEBI:58437"/>
        <dbReference type="ChEBI" id="CHEBI:456215"/>
        <dbReference type="EC" id="6.3.5.1"/>
    </reaction>
</comment>
<evidence type="ECO:0000256" key="9">
    <source>
        <dbReference type="SAM" id="MobiDB-lite"/>
    </source>
</evidence>
<dbReference type="CDD" id="cd07570">
    <property type="entry name" value="GAT_Gln-NAD-synth"/>
    <property type="match status" value="1"/>
</dbReference>
<dbReference type="GO" id="GO:0003952">
    <property type="term" value="F:NAD+ synthase (glutamine-hydrolyzing) activity"/>
    <property type="evidence" value="ECO:0007669"/>
    <property type="project" value="UniProtKB-EC"/>
</dbReference>
<name>A0ABZ0SDI9_9GAMM</name>
<organism evidence="11 12">
    <name type="scientific">Thiorhodovibrio winogradskyi</name>
    <dbReference type="NCBI Taxonomy" id="77007"/>
    <lineage>
        <taxon>Bacteria</taxon>
        <taxon>Pseudomonadati</taxon>
        <taxon>Pseudomonadota</taxon>
        <taxon>Gammaproteobacteria</taxon>
        <taxon>Chromatiales</taxon>
        <taxon>Chromatiaceae</taxon>
        <taxon>Thiorhodovibrio</taxon>
    </lineage>
</organism>
<feature type="binding site" evidence="7">
    <location>
        <begin position="378"/>
        <end position="385"/>
    </location>
    <ligand>
        <name>ATP</name>
        <dbReference type="ChEBI" id="CHEBI:30616"/>
    </ligand>
</feature>
<evidence type="ECO:0000256" key="3">
    <source>
        <dbReference type="ARBA" id="ARBA00022598"/>
    </source>
</evidence>
<keyword evidence="3 7" id="KW-0436">Ligase</keyword>
<dbReference type="EC" id="6.3.5.1" evidence="7 8"/>
<keyword evidence="6 7" id="KW-0520">NAD</keyword>
<feature type="binding site" evidence="7">
    <location>
        <position position="648"/>
    </location>
    <ligand>
        <name>deamido-NAD(+)</name>
        <dbReference type="ChEBI" id="CHEBI:58437"/>
        <note>ligand shared between two neighboring subunits</note>
    </ligand>
</feature>
<dbReference type="Gene3D" id="3.40.50.620">
    <property type="entry name" value="HUPs"/>
    <property type="match status" value="1"/>
</dbReference>